<evidence type="ECO:0000313" key="3">
    <source>
        <dbReference type="Proteomes" id="UP000215335"/>
    </source>
</evidence>
<feature type="compositionally biased region" description="Basic and acidic residues" evidence="1">
    <location>
        <begin position="1"/>
        <end position="11"/>
    </location>
</feature>
<name>A0A232EL22_9HYME</name>
<dbReference type="STRING" id="543379.A0A232EL22"/>
<dbReference type="Proteomes" id="UP000215335">
    <property type="component" value="Unassembled WGS sequence"/>
</dbReference>
<feature type="compositionally biased region" description="Polar residues" evidence="1">
    <location>
        <begin position="58"/>
        <end position="74"/>
    </location>
</feature>
<evidence type="ECO:0000313" key="2">
    <source>
        <dbReference type="EMBL" id="OXU19021.1"/>
    </source>
</evidence>
<keyword evidence="3" id="KW-1185">Reference proteome</keyword>
<comment type="caution">
    <text evidence="2">The sequence shown here is derived from an EMBL/GenBank/DDBJ whole genome shotgun (WGS) entry which is preliminary data.</text>
</comment>
<organism evidence="2 3">
    <name type="scientific">Trichomalopsis sarcophagae</name>
    <dbReference type="NCBI Taxonomy" id="543379"/>
    <lineage>
        <taxon>Eukaryota</taxon>
        <taxon>Metazoa</taxon>
        <taxon>Ecdysozoa</taxon>
        <taxon>Arthropoda</taxon>
        <taxon>Hexapoda</taxon>
        <taxon>Insecta</taxon>
        <taxon>Pterygota</taxon>
        <taxon>Neoptera</taxon>
        <taxon>Endopterygota</taxon>
        <taxon>Hymenoptera</taxon>
        <taxon>Apocrita</taxon>
        <taxon>Proctotrupomorpha</taxon>
        <taxon>Chalcidoidea</taxon>
        <taxon>Pteromalidae</taxon>
        <taxon>Pteromalinae</taxon>
        <taxon>Trichomalopsis</taxon>
    </lineage>
</organism>
<feature type="region of interest" description="Disordered" evidence="1">
    <location>
        <begin position="886"/>
        <end position="909"/>
    </location>
</feature>
<gene>
    <name evidence="2" type="ORF">TSAR_010286</name>
</gene>
<feature type="compositionally biased region" description="Basic residues" evidence="1">
    <location>
        <begin position="76"/>
        <end position="88"/>
    </location>
</feature>
<proteinExistence type="predicted"/>
<sequence length="919" mass="105955">MEDDGTSKITEDITETPDDEVAQAAADEDTEFLEEPSAIGDKSVTISRAPSVAPSAAGTKSVTLSKPASASPSQLKKSRSKKKNPKAKKCAEPEKWECEEEALWRIYMRTFTEAASKRAEMERDSRGVFDRAKRRKQPADIPRLPDAETPMRFEFNAFNVQGRGFVDGSPKLSLFQLTDSSVMSIREDSEFEWPKLWPCSKRDIVREQKILARKERMKETGALPCEINEVDSPESSDDERLQELAHQKELVHARIPYTYPKKRSILLIDRASGEHPGLVDGDYVTFELLTKKGVPRTYANVCLRGLTGMHLAELERTRETTWKFCLYQALVALLTKTQLRYKFTWSANIDYIYQHAWMLFLHIGYLNVKPNQRFDDVLVYNYRYSVELELIQELKNVPVVPDVSFKYVEKSLQKQRQRPRKELTLARSGFGVEKQKDEFKLPVHKGTKMIEKWFDELEMQFTNCVIRTTRYSLAFWQDGPFWYLYNPYRCDKFGFWNDAGFASITKFCTRDSLKRHLMILMLRAYAYEASGDKSEDKENKSTASNKISEESKGFTIQIFQLIFHTCQIHNVKLYQRSPRKPKLKLVKKQESDLCTFDPLTKLSPMPCGIAPNDDKSNDKMEKPSWLQDYKITWSKSSSSKTNVQECGKPDTTKWHHFDVIESRRLYVLWGKIHITDRIFAEENRSRQTEACYAVCAGMSLINAPEYWSAEILNAIVVCGDKFYTDRRLKYPDPNDWSSNPTDHFLIGTTRFDLSTDPPIAGRLFVRTDQCLWRSLTRLFQNHRFAVLTCENSCLGLFKHCGAYYACDVGSYGPPVFDRGHGSAYLLRVSCFEDYVRCLVLLIGSNECSGFELRPLEIGRVVHVQGDECSGRKKVKCLEDVGVSRKDCPFENERSKGKKRGRRPSAEEKYDRVVCSKRDC</sequence>
<protein>
    <submittedName>
        <fullName evidence="2">Uncharacterized protein</fullName>
    </submittedName>
</protein>
<dbReference type="Gene3D" id="3.90.70.120">
    <property type="match status" value="1"/>
</dbReference>
<dbReference type="PANTHER" id="PTHR40552">
    <property type="entry name" value="AT05186P-RELATED"/>
    <property type="match status" value="1"/>
</dbReference>
<evidence type="ECO:0000256" key="1">
    <source>
        <dbReference type="SAM" id="MobiDB-lite"/>
    </source>
</evidence>
<dbReference type="EMBL" id="NNAY01003673">
    <property type="protein sequence ID" value="OXU19021.1"/>
    <property type="molecule type" value="Genomic_DNA"/>
</dbReference>
<feature type="compositionally biased region" description="Acidic residues" evidence="1">
    <location>
        <begin position="12"/>
        <end position="34"/>
    </location>
</feature>
<reference evidence="2 3" key="1">
    <citation type="journal article" date="2017" name="Curr. Biol.">
        <title>The Evolution of Venom by Co-option of Single-Copy Genes.</title>
        <authorList>
            <person name="Martinson E.O."/>
            <person name="Mrinalini"/>
            <person name="Kelkar Y.D."/>
            <person name="Chang C.H."/>
            <person name="Werren J.H."/>
        </authorList>
    </citation>
    <scope>NUCLEOTIDE SEQUENCE [LARGE SCALE GENOMIC DNA]</scope>
    <source>
        <strain evidence="2 3">Alberta</strain>
        <tissue evidence="2">Whole body</tissue>
    </source>
</reference>
<dbReference type="PANTHER" id="PTHR40552:SF6">
    <property type="entry name" value="FI09606P-RELATED"/>
    <property type="match status" value="1"/>
</dbReference>
<dbReference type="OrthoDB" id="8062037at2759"/>
<feature type="region of interest" description="Disordered" evidence="1">
    <location>
        <begin position="1"/>
        <end position="94"/>
    </location>
</feature>
<dbReference type="AlphaFoldDB" id="A0A232EL22"/>
<accession>A0A232EL22</accession>